<name>A0ABP9YLH4_9FUNG</name>
<protein>
    <submittedName>
        <fullName evidence="2">Uncharacterized protein</fullName>
    </submittedName>
</protein>
<organism evidence="2 3">
    <name type="scientific">Mucor flavus</name>
    <dbReference type="NCBI Taxonomy" id="439312"/>
    <lineage>
        <taxon>Eukaryota</taxon>
        <taxon>Fungi</taxon>
        <taxon>Fungi incertae sedis</taxon>
        <taxon>Mucoromycota</taxon>
        <taxon>Mucoromycotina</taxon>
        <taxon>Mucoromycetes</taxon>
        <taxon>Mucorales</taxon>
        <taxon>Mucorineae</taxon>
        <taxon>Mucoraceae</taxon>
        <taxon>Mucor</taxon>
    </lineage>
</organism>
<evidence type="ECO:0000313" key="2">
    <source>
        <dbReference type="EMBL" id="GAA5807716.1"/>
    </source>
</evidence>
<comment type="caution">
    <text evidence="2">The sequence shown here is derived from an EMBL/GenBank/DDBJ whole genome shotgun (WGS) entry which is preliminary data.</text>
</comment>
<dbReference type="Proteomes" id="UP001473302">
    <property type="component" value="Unassembled WGS sequence"/>
</dbReference>
<dbReference type="EMBL" id="BAABUK010000002">
    <property type="protein sequence ID" value="GAA5807716.1"/>
    <property type="molecule type" value="Genomic_DNA"/>
</dbReference>
<gene>
    <name evidence="2" type="ORF">MFLAVUS_001090</name>
</gene>
<evidence type="ECO:0000313" key="3">
    <source>
        <dbReference type="Proteomes" id="UP001473302"/>
    </source>
</evidence>
<reference evidence="2 3" key="1">
    <citation type="submission" date="2024-04" db="EMBL/GenBank/DDBJ databases">
        <title>genome sequences of Mucor flavus KT1a and Helicostylum pulchrum KT1b strains isolated from the surface of a dry-aged beef.</title>
        <authorList>
            <person name="Toyotome T."/>
            <person name="Hosono M."/>
            <person name="Torimaru M."/>
            <person name="Fukuda K."/>
            <person name="Mikami N."/>
        </authorList>
    </citation>
    <scope>NUCLEOTIDE SEQUENCE [LARGE SCALE GENOMIC DNA]</scope>
    <source>
        <strain evidence="2 3">KT1a</strain>
    </source>
</reference>
<sequence>MTGGEVFLQLKAFDPTKDTTLNSSMRLYRLFLGRDFKIMVQVMPSVLSMALDSPAFTTFRNDHHLAFQLGELSSMVYMENISSNFPAYLTALNTIIEELAKMSDLENTSLRVEKYKSQNKNKEYNIETSAFLLYQYYYRFNQIRMPSYRQRLLNLAYIVEKKCQKLNRNVPDTTVSETQEREEAEDRKRKREDDFTTAGRSTKRNTADSVGEGSTASAVESASISADIRSTTVTIRSNIAGQGLMAARFLIFLYLSCFPAARALLLANCFACVNVGRGYRRFVRKTGLESCIILAQQEKDTFLRIIRETVEDYGEIAIKSQLFASFYIRHCLSNNLEIPPIVFNQAFFYVCIQKILGRNITKTNVNLPREHINTVFQEYNRIFFICHFVLRPNRNVPANALASLATSSAVNLDVTAAQRRNLQVFIFNHSVNSTTRTNWPEIYLEEYNNGQITAFNEVQTEATYAWLKQTENTDTRIEDYFRPETATPIKQYKMFSLTSLYSFTLKYVEIDIVHLKSLLLKARR</sequence>
<feature type="region of interest" description="Disordered" evidence="1">
    <location>
        <begin position="170"/>
        <end position="214"/>
    </location>
</feature>
<evidence type="ECO:0000256" key="1">
    <source>
        <dbReference type="SAM" id="MobiDB-lite"/>
    </source>
</evidence>
<accession>A0ABP9YLH4</accession>
<keyword evidence="3" id="KW-1185">Reference proteome</keyword>
<proteinExistence type="predicted"/>
<feature type="compositionally biased region" description="Basic and acidic residues" evidence="1">
    <location>
        <begin position="178"/>
        <end position="194"/>
    </location>
</feature>